<dbReference type="GO" id="GO:0005524">
    <property type="term" value="F:ATP binding"/>
    <property type="evidence" value="ECO:0007669"/>
    <property type="project" value="UniProtKB-KW"/>
</dbReference>
<proteinExistence type="predicted"/>
<dbReference type="Gene3D" id="1.10.510.10">
    <property type="entry name" value="Transferase(Phosphotransferase) domain 1"/>
    <property type="match status" value="1"/>
</dbReference>
<dbReference type="EMBL" id="JARKIE010000296">
    <property type="protein sequence ID" value="KAJ7656703.1"/>
    <property type="molecule type" value="Genomic_DNA"/>
</dbReference>
<evidence type="ECO:0000256" key="3">
    <source>
        <dbReference type="ARBA" id="ARBA00022741"/>
    </source>
</evidence>
<protein>
    <submittedName>
        <fullName evidence="7">Kinase-like domain-containing protein</fullName>
    </submittedName>
</protein>
<accession>A0AAD7CPL8</accession>
<evidence type="ECO:0000256" key="2">
    <source>
        <dbReference type="ARBA" id="ARBA00022679"/>
    </source>
</evidence>
<dbReference type="Proteomes" id="UP001221757">
    <property type="component" value="Unassembled WGS sequence"/>
</dbReference>
<feature type="domain" description="Protein kinase" evidence="6">
    <location>
        <begin position="1"/>
        <end position="191"/>
    </location>
</feature>
<keyword evidence="4 7" id="KW-0418">Kinase</keyword>
<dbReference type="GO" id="GO:0004674">
    <property type="term" value="F:protein serine/threonine kinase activity"/>
    <property type="evidence" value="ECO:0007669"/>
    <property type="project" value="UniProtKB-KW"/>
</dbReference>
<organism evidence="7 8">
    <name type="scientific">Mycena rosella</name>
    <name type="common">Pink bonnet</name>
    <name type="synonym">Agaricus rosellus</name>
    <dbReference type="NCBI Taxonomy" id="1033263"/>
    <lineage>
        <taxon>Eukaryota</taxon>
        <taxon>Fungi</taxon>
        <taxon>Dikarya</taxon>
        <taxon>Basidiomycota</taxon>
        <taxon>Agaricomycotina</taxon>
        <taxon>Agaricomycetes</taxon>
        <taxon>Agaricomycetidae</taxon>
        <taxon>Agaricales</taxon>
        <taxon>Marasmiineae</taxon>
        <taxon>Mycenaceae</taxon>
        <taxon>Mycena</taxon>
    </lineage>
</organism>
<dbReference type="Gene3D" id="3.30.200.20">
    <property type="entry name" value="Phosphorylase Kinase, domain 1"/>
    <property type="match status" value="1"/>
</dbReference>
<keyword evidence="5" id="KW-0067">ATP-binding</keyword>
<keyword evidence="1" id="KW-0723">Serine/threonine-protein kinase</keyword>
<reference evidence="7" key="1">
    <citation type="submission" date="2023-03" db="EMBL/GenBank/DDBJ databases">
        <title>Massive genome expansion in bonnet fungi (Mycena s.s.) driven by repeated elements and novel gene families across ecological guilds.</title>
        <authorList>
            <consortium name="Lawrence Berkeley National Laboratory"/>
            <person name="Harder C.B."/>
            <person name="Miyauchi S."/>
            <person name="Viragh M."/>
            <person name="Kuo A."/>
            <person name="Thoen E."/>
            <person name="Andreopoulos B."/>
            <person name="Lu D."/>
            <person name="Skrede I."/>
            <person name="Drula E."/>
            <person name="Henrissat B."/>
            <person name="Morin E."/>
            <person name="Kohler A."/>
            <person name="Barry K."/>
            <person name="LaButti K."/>
            <person name="Morin E."/>
            <person name="Salamov A."/>
            <person name="Lipzen A."/>
            <person name="Mereny Z."/>
            <person name="Hegedus B."/>
            <person name="Baldrian P."/>
            <person name="Stursova M."/>
            <person name="Weitz H."/>
            <person name="Taylor A."/>
            <person name="Grigoriev I.V."/>
            <person name="Nagy L.G."/>
            <person name="Martin F."/>
            <person name="Kauserud H."/>
        </authorList>
    </citation>
    <scope>NUCLEOTIDE SEQUENCE</scope>
    <source>
        <strain evidence="7">CBHHK067</strain>
    </source>
</reference>
<dbReference type="InterPro" id="IPR008271">
    <property type="entry name" value="Ser/Thr_kinase_AS"/>
</dbReference>
<keyword evidence="8" id="KW-1185">Reference proteome</keyword>
<dbReference type="InterPro" id="IPR000719">
    <property type="entry name" value="Prot_kinase_dom"/>
</dbReference>
<keyword evidence="3" id="KW-0547">Nucleotide-binding</keyword>
<name>A0AAD7CPL8_MYCRO</name>
<evidence type="ECO:0000259" key="6">
    <source>
        <dbReference type="PROSITE" id="PS50011"/>
    </source>
</evidence>
<dbReference type="PROSITE" id="PS00108">
    <property type="entry name" value="PROTEIN_KINASE_ST"/>
    <property type="match status" value="1"/>
</dbReference>
<comment type="caution">
    <text evidence="7">The sequence shown here is derived from an EMBL/GenBank/DDBJ whole genome shotgun (WGS) entry which is preliminary data.</text>
</comment>
<evidence type="ECO:0000313" key="7">
    <source>
        <dbReference type="EMBL" id="KAJ7656703.1"/>
    </source>
</evidence>
<sequence length="191" mass="21858">MLSRLPPRPARRPRTLEQEMLRSATQDSSPFVLRLVGGWHDTANYYILTAWHEGGYLVTQLVLEGRFSQERAKLYVAQLDLHRRRIIHRDVKPANILFVRISNVVLCDPGFAQFLPVVDGSAGARLRQLRRCPNATSGSFRWEEVPMTSERCGTPRFASSEQNCGREYSHETDIWSMVSFFFILTGRVSSS</sequence>
<dbReference type="InterPro" id="IPR011009">
    <property type="entry name" value="Kinase-like_dom_sf"/>
</dbReference>
<evidence type="ECO:0000256" key="1">
    <source>
        <dbReference type="ARBA" id="ARBA00022527"/>
    </source>
</evidence>
<dbReference type="Pfam" id="PF00069">
    <property type="entry name" value="Pkinase"/>
    <property type="match status" value="1"/>
</dbReference>
<evidence type="ECO:0000256" key="4">
    <source>
        <dbReference type="ARBA" id="ARBA00022777"/>
    </source>
</evidence>
<keyword evidence="2" id="KW-0808">Transferase</keyword>
<dbReference type="SMART" id="SM00220">
    <property type="entry name" value="S_TKc"/>
    <property type="match status" value="1"/>
</dbReference>
<dbReference type="PROSITE" id="PS50011">
    <property type="entry name" value="PROTEIN_KINASE_DOM"/>
    <property type="match status" value="1"/>
</dbReference>
<gene>
    <name evidence="7" type="ORF">B0H17DRAFT_1098210</name>
</gene>
<evidence type="ECO:0000313" key="8">
    <source>
        <dbReference type="Proteomes" id="UP001221757"/>
    </source>
</evidence>
<dbReference type="PANTHER" id="PTHR24351">
    <property type="entry name" value="RIBOSOMAL PROTEIN S6 KINASE"/>
    <property type="match status" value="1"/>
</dbReference>
<dbReference type="SUPFAM" id="SSF56112">
    <property type="entry name" value="Protein kinase-like (PK-like)"/>
    <property type="match status" value="1"/>
</dbReference>
<dbReference type="AlphaFoldDB" id="A0AAD7CPL8"/>
<evidence type="ECO:0000256" key="5">
    <source>
        <dbReference type="ARBA" id="ARBA00022840"/>
    </source>
</evidence>